<sequence>MAHQDDTAAIAELEEVFALQRAAFLKNQYPSIEERKSNVGKIPGMLIANRDAIRDALNKDFGNHPESTSDLVECLGVAGRAAYVLSQLDKWLATEYRDVDGQMYGESKAEVRYQPKGVVGNIVPWNFPFDLSVGPLCEMLAAGNRVVIKPSEFTPTTGALLAKMISDTFPRDLVAVVNGGLDLSRRFSQIKWNHLLYTGAPSVGKIVMGEAAKNLTPVTLELGGKCPCILTPGAVTPENVHTIIGTKLLKNGQMCISVDYILVPRADLDTFVNLTKNLFAEGAPLSGYTNSLDNTGIISSRHVERLVGLVTEAESAGVQSIALGGDPSPTDNIKRQLPLTLLIDPPRHLKAMTDEIFGPVLPILPYDSLDTSIDEINAGERPLGLYVFSPDVNAANAIINNTNSGGAAINCVALQGALPSLPFGGSGMSGMGRHHGVEGFREFTFLAPYSELANGVAEAAFQHATGVPGTV</sequence>
<feature type="domain" description="Aldehyde dehydrogenase" evidence="6">
    <location>
        <begin position="12"/>
        <end position="444"/>
    </location>
</feature>
<dbReference type="InterPro" id="IPR016162">
    <property type="entry name" value="Ald_DH_N"/>
</dbReference>
<accession>A0A0N0NPN3</accession>
<name>A0A0N0NPN3_9EURO</name>
<organism evidence="7 8">
    <name type="scientific">Cyphellophora attinorum</name>
    <dbReference type="NCBI Taxonomy" id="1664694"/>
    <lineage>
        <taxon>Eukaryota</taxon>
        <taxon>Fungi</taxon>
        <taxon>Dikarya</taxon>
        <taxon>Ascomycota</taxon>
        <taxon>Pezizomycotina</taxon>
        <taxon>Eurotiomycetes</taxon>
        <taxon>Chaetothyriomycetidae</taxon>
        <taxon>Chaetothyriales</taxon>
        <taxon>Cyphellophoraceae</taxon>
        <taxon>Cyphellophora</taxon>
    </lineage>
</organism>
<dbReference type="InterPro" id="IPR015590">
    <property type="entry name" value="Aldehyde_DH_dom"/>
</dbReference>
<dbReference type="Gene3D" id="3.40.605.10">
    <property type="entry name" value="Aldehyde Dehydrogenase, Chain A, domain 1"/>
    <property type="match status" value="1"/>
</dbReference>
<keyword evidence="3" id="KW-0520">NAD</keyword>
<gene>
    <name evidence="7" type="ORF">AB675_2082</name>
</gene>
<dbReference type="Gene3D" id="3.40.309.10">
    <property type="entry name" value="Aldehyde Dehydrogenase, Chain A, domain 2"/>
    <property type="match status" value="1"/>
</dbReference>
<evidence type="ECO:0000256" key="3">
    <source>
        <dbReference type="ARBA" id="ARBA00023027"/>
    </source>
</evidence>
<dbReference type="RefSeq" id="XP_018002914.1">
    <property type="nucleotide sequence ID" value="XM_018142024.1"/>
</dbReference>
<evidence type="ECO:0000256" key="5">
    <source>
        <dbReference type="PIRSR" id="PIRSR036492-1"/>
    </source>
</evidence>
<evidence type="ECO:0000313" key="8">
    <source>
        <dbReference type="Proteomes" id="UP000038010"/>
    </source>
</evidence>
<dbReference type="SUPFAM" id="SSF53720">
    <property type="entry name" value="ALDH-like"/>
    <property type="match status" value="1"/>
</dbReference>
<dbReference type="PANTHER" id="PTHR43570">
    <property type="entry name" value="ALDEHYDE DEHYDROGENASE"/>
    <property type="match status" value="1"/>
</dbReference>
<evidence type="ECO:0000259" key="6">
    <source>
        <dbReference type="Pfam" id="PF00171"/>
    </source>
</evidence>
<dbReference type="Proteomes" id="UP000038010">
    <property type="component" value="Unassembled WGS sequence"/>
</dbReference>
<dbReference type="GO" id="GO:0006081">
    <property type="term" value="P:aldehyde metabolic process"/>
    <property type="evidence" value="ECO:0007669"/>
    <property type="project" value="InterPro"/>
</dbReference>
<dbReference type="InterPro" id="IPR016161">
    <property type="entry name" value="Ald_DH/histidinol_DH"/>
</dbReference>
<comment type="caution">
    <text evidence="7">The sequence shown here is derived from an EMBL/GenBank/DDBJ whole genome shotgun (WGS) entry which is preliminary data.</text>
</comment>
<comment type="similarity">
    <text evidence="1 4">Belongs to the aldehyde dehydrogenase family.</text>
</comment>
<evidence type="ECO:0000313" key="7">
    <source>
        <dbReference type="EMBL" id="KPI42951.1"/>
    </source>
</evidence>
<proteinExistence type="inferred from homology"/>
<feature type="active site" evidence="5">
    <location>
        <position position="255"/>
    </location>
</feature>
<feature type="active site" evidence="5">
    <location>
        <position position="221"/>
    </location>
</feature>
<keyword evidence="2 4" id="KW-0560">Oxidoreductase</keyword>
<dbReference type="VEuPathDB" id="FungiDB:AB675_2082"/>
<dbReference type="EMBL" id="LFJN01000006">
    <property type="protein sequence ID" value="KPI42951.1"/>
    <property type="molecule type" value="Genomic_DNA"/>
</dbReference>
<dbReference type="GeneID" id="28733904"/>
<dbReference type="OrthoDB" id="440325at2759"/>
<evidence type="ECO:0000256" key="4">
    <source>
        <dbReference type="PIRNR" id="PIRNR036492"/>
    </source>
</evidence>
<dbReference type="PIRSF" id="PIRSF036492">
    <property type="entry name" value="ALDH"/>
    <property type="match status" value="1"/>
</dbReference>
<protein>
    <recommendedName>
        <fullName evidence="4">Aldehyde dehydrogenase</fullName>
    </recommendedName>
</protein>
<dbReference type="GO" id="GO:0005737">
    <property type="term" value="C:cytoplasm"/>
    <property type="evidence" value="ECO:0007669"/>
    <property type="project" value="TreeGrafter"/>
</dbReference>
<evidence type="ECO:0000256" key="2">
    <source>
        <dbReference type="ARBA" id="ARBA00023002"/>
    </source>
</evidence>
<dbReference type="InterPro" id="IPR016163">
    <property type="entry name" value="Ald_DH_C"/>
</dbReference>
<dbReference type="InterPro" id="IPR012394">
    <property type="entry name" value="Aldehyde_DH_NAD(P)"/>
</dbReference>
<keyword evidence="8" id="KW-1185">Reference proteome</keyword>
<dbReference type="GO" id="GO:0004029">
    <property type="term" value="F:aldehyde dehydrogenase (NAD+) activity"/>
    <property type="evidence" value="ECO:0007669"/>
    <property type="project" value="TreeGrafter"/>
</dbReference>
<dbReference type="PANTHER" id="PTHR43570:SF20">
    <property type="entry name" value="ALDEHYDE DEHYDROGENASE ALDX-RELATED"/>
    <property type="match status" value="1"/>
</dbReference>
<dbReference type="AlphaFoldDB" id="A0A0N0NPN3"/>
<dbReference type="Pfam" id="PF00171">
    <property type="entry name" value="Aldedh"/>
    <property type="match status" value="1"/>
</dbReference>
<reference evidence="7 8" key="1">
    <citation type="submission" date="2015-06" db="EMBL/GenBank/DDBJ databases">
        <title>Draft genome of the ant-associated black yeast Phialophora attae CBS 131958.</title>
        <authorList>
            <person name="Moreno L.F."/>
            <person name="Stielow B.J."/>
            <person name="de Hoog S."/>
            <person name="Vicente V.A."/>
            <person name="Weiss V.A."/>
            <person name="de Vries M."/>
            <person name="Cruz L.M."/>
            <person name="Souza E.M."/>
        </authorList>
    </citation>
    <scope>NUCLEOTIDE SEQUENCE [LARGE SCALE GENOMIC DNA]</scope>
    <source>
        <strain evidence="7 8">CBS 131958</strain>
    </source>
</reference>
<evidence type="ECO:0000256" key="1">
    <source>
        <dbReference type="ARBA" id="ARBA00009986"/>
    </source>
</evidence>
<dbReference type="STRING" id="1664694.A0A0N0NPN3"/>